<evidence type="ECO:0000313" key="4">
    <source>
        <dbReference type="EMBL" id="VEP14747.1"/>
    </source>
</evidence>
<keyword evidence="2" id="KW-0472">Membrane</keyword>
<dbReference type="Proteomes" id="UP000320055">
    <property type="component" value="Unassembled WGS sequence"/>
</dbReference>
<feature type="transmembrane region" description="Helical" evidence="2">
    <location>
        <begin position="187"/>
        <end position="209"/>
    </location>
</feature>
<name>A0A563VTH7_9CYAN</name>
<evidence type="ECO:0000256" key="2">
    <source>
        <dbReference type="SAM" id="Phobius"/>
    </source>
</evidence>
<feature type="region of interest" description="Disordered" evidence="1">
    <location>
        <begin position="156"/>
        <end position="176"/>
    </location>
</feature>
<proteinExistence type="predicted"/>
<gene>
    <name evidence="4" type="ORF">H1P_2840001</name>
</gene>
<sequence length="213" mass="23560">MQHPIFHSSLLLLSLFSTQVLAHNVQTNVDVGVTFHIEPDHSPRVGEESQAWFALTRRGGELIPLSQCDCDLKVYLESQGESADEPILNPTLIAISPERYQNIPGANIVFPQPGIYQLELTGKPTQEGDFTPFQVSYPVTVNPGNSVQKKLENQPLETNKSENSQPVVSSPKQIDNNQETISKSSQIYPWLVGILASGLGITALLKLTFRRKI</sequence>
<protein>
    <recommendedName>
        <fullName evidence="6">Transketolase</fullName>
    </recommendedName>
</protein>
<evidence type="ECO:0000256" key="1">
    <source>
        <dbReference type="SAM" id="MobiDB-lite"/>
    </source>
</evidence>
<evidence type="ECO:0000313" key="5">
    <source>
        <dbReference type="Proteomes" id="UP000320055"/>
    </source>
</evidence>
<reference evidence="4 5" key="1">
    <citation type="submission" date="2019-01" db="EMBL/GenBank/DDBJ databases">
        <authorList>
            <person name="Brito A."/>
        </authorList>
    </citation>
    <scope>NUCLEOTIDE SEQUENCE [LARGE SCALE GENOMIC DNA]</scope>
    <source>
        <strain evidence="4">1</strain>
    </source>
</reference>
<dbReference type="AlphaFoldDB" id="A0A563VTH7"/>
<keyword evidence="3" id="KW-0732">Signal</keyword>
<keyword evidence="5" id="KW-1185">Reference proteome</keyword>
<evidence type="ECO:0008006" key="6">
    <source>
        <dbReference type="Google" id="ProtNLM"/>
    </source>
</evidence>
<dbReference type="OrthoDB" id="509850at2"/>
<feature type="chain" id="PRO_5022091553" description="Transketolase" evidence="3">
    <location>
        <begin position="23"/>
        <end position="213"/>
    </location>
</feature>
<accession>A0A563VTH7</accession>
<feature type="signal peptide" evidence="3">
    <location>
        <begin position="1"/>
        <end position="22"/>
    </location>
</feature>
<dbReference type="RefSeq" id="WP_144873510.1">
    <property type="nucleotide sequence ID" value="NZ_LR214027.1"/>
</dbReference>
<keyword evidence="2" id="KW-0812">Transmembrane</keyword>
<keyword evidence="2" id="KW-1133">Transmembrane helix</keyword>
<organism evidence="4 5">
    <name type="scientific">Hyella patelloides LEGE 07179</name>
    <dbReference type="NCBI Taxonomy" id="945734"/>
    <lineage>
        <taxon>Bacteria</taxon>
        <taxon>Bacillati</taxon>
        <taxon>Cyanobacteriota</taxon>
        <taxon>Cyanophyceae</taxon>
        <taxon>Pleurocapsales</taxon>
        <taxon>Hyellaceae</taxon>
        <taxon>Hyella</taxon>
    </lineage>
</organism>
<evidence type="ECO:0000256" key="3">
    <source>
        <dbReference type="SAM" id="SignalP"/>
    </source>
</evidence>
<dbReference type="EMBL" id="CAACVJ010000206">
    <property type="protein sequence ID" value="VEP14747.1"/>
    <property type="molecule type" value="Genomic_DNA"/>
</dbReference>